<feature type="transmembrane region" description="Helical" evidence="7">
    <location>
        <begin position="12"/>
        <end position="33"/>
    </location>
</feature>
<protein>
    <recommendedName>
        <fullName evidence="2">histidine kinase</fullName>
        <ecNumber evidence="2">2.7.13.3</ecNumber>
    </recommendedName>
</protein>
<dbReference type="PROSITE" id="PS50109">
    <property type="entry name" value="HIS_KIN"/>
    <property type="match status" value="1"/>
</dbReference>
<dbReference type="Proteomes" id="UP001165302">
    <property type="component" value="Unassembled WGS sequence"/>
</dbReference>
<comment type="catalytic activity">
    <reaction evidence="1">
        <text>ATP + protein L-histidine = ADP + protein N-phospho-L-histidine.</text>
        <dbReference type="EC" id="2.7.13.3"/>
    </reaction>
</comment>
<keyword evidence="3" id="KW-0597">Phosphoprotein</keyword>
<evidence type="ECO:0000256" key="2">
    <source>
        <dbReference type="ARBA" id="ARBA00012438"/>
    </source>
</evidence>
<dbReference type="PRINTS" id="PR00344">
    <property type="entry name" value="BCTRLSENSOR"/>
</dbReference>
<dbReference type="Gene3D" id="3.30.565.10">
    <property type="entry name" value="Histidine kinase-like ATPase, C-terminal domain"/>
    <property type="match status" value="1"/>
</dbReference>
<dbReference type="PANTHER" id="PTHR45453:SF1">
    <property type="entry name" value="PHOSPHATE REGULON SENSOR PROTEIN PHOR"/>
    <property type="match status" value="1"/>
</dbReference>
<keyword evidence="4" id="KW-0808">Transferase</keyword>
<accession>A0ABS7Z7D1</accession>
<dbReference type="Pfam" id="PF00512">
    <property type="entry name" value="HisKA"/>
    <property type="match status" value="1"/>
</dbReference>
<dbReference type="InterPro" id="IPR005467">
    <property type="entry name" value="His_kinase_dom"/>
</dbReference>
<dbReference type="CDD" id="cd00075">
    <property type="entry name" value="HATPase"/>
    <property type="match status" value="1"/>
</dbReference>
<keyword evidence="7" id="KW-0472">Membrane</keyword>
<organism evidence="9 10">
    <name type="scientific">Sphingobacterium bovistauri</name>
    <dbReference type="NCBI Taxonomy" id="2781959"/>
    <lineage>
        <taxon>Bacteria</taxon>
        <taxon>Pseudomonadati</taxon>
        <taxon>Bacteroidota</taxon>
        <taxon>Sphingobacteriia</taxon>
        <taxon>Sphingobacteriales</taxon>
        <taxon>Sphingobacteriaceae</taxon>
        <taxon>Sphingobacterium</taxon>
    </lineage>
</organism>
<dbReference type="SUPFAM" id="SSF55874">
    <property type="entry name" value="ATPase domain of HSP90 chaperone/DNA topoisomerase II/histidine kinase"/>
    <property type="match status" value="1"/>
</dbReference>
<dbReference type="SUPFAM" id="SSF47384">
    <property type="entry name" value="Homodimeric domain of signal transducing histidine kinase"/>
    <property type="match status" value="1"/>
</dbReference>
<evidence type="ECO:0000256" key="6">
    <source>
        <dbReference type="ARBA" id="ARBA00023012"/>
    </source>
</evidence>
<dbReference type="PANTHER" id="PTHR45453">
    <property type="entry name" value="PHOSPHATE REGULON SENSOR PROTEIN PHOR"/>
    <property type="match status" value="1"/>
</dbReference>
<dbReference type="RefSeq" id="WP_225554427.1">
    <property type="nucleotide sequence ID" value="NZ_JADEYP010000026.1"/>
</dbReference>
<evidence type="ECO:0000256" key="7">
    <source>
        <dbReference type="SAM" id="Phobius"/>
    </source>
</evidence>
<gene>
    <name evidence="9" type="ORF">IPZ78_13100</name>
</gene>
<dbReference type="SMART" id="SM00387">
    <property type="entry name" value="HATPase_c"/>
    <property type="match status" value="1"/>
</dbReference>
<evidence type="ECO:0000313" key="9">
    <source>
        <dbReference type="EMBL" id="MCA5006088.1"/>
    </source>
</evidence>
<keyword evidence="6" id="KW-0902">Two-component regulatory system</keyword>
<sequence length="558" mass="64991">MARFDSRYKKNLGLLIVFLLFVTLLFVISVFFARTITTNFVQTDFNNRKAEVFDETVKDFNEFFQEKIPEVAYYQGFMDSVQAKDFSNSILRKYPFVQKIEFSDILFTNIDSVERQMRIGNFGASTKSSYLYELTSDYRLQSSKQVSNGDLSSNEELYSIFLKLCTYLGRDNVDTSRISNTDIYNLFYNIQPGKISYMNIPRMTDVLSFRSMMVDVNYQKSSYEQDFYVFYILPTKIQINNKYPNLYENVSIKPVVDQYILDEAVFLRTEIALPGALSDYKLQFVTSEGHITKEINKWFFPVVGILILIYLVLLLLGYLIYRNVLANNRMYQLQYDFINNLTHEFKTPVSVIKIAGNNIKSAEQLSEGEKNMYGRILDQEADKLNSLMNKLLSFAQIENKSIKFNGEFIDLNEFCQHMFESTRIKYPDLNLKDSVSVKSEIYADPILLTSVFQNLIDNAYKYSNPTNRFLEIKVEQTKKNFVILFKDRGIGIDKKEFNSIFKKFYRVKNQFNQQGSIGLGLAFCKEITEFMGGEIKVESELNVGTCFMLIFPIVIKKV</sequence>
<keyword evidence="7" id="KW-1133">Transmembrane helix</keyword>
<dbReference type="SMART" id="SM00388">
    <property type="entry name" value="HisKA"/>
    <property type="match status" value="1"/>
</dbReference>
<feature type="domain" description="Histidine kinase" evidence="8">
    <location>
        <begin position="340"/>
        <end position="555"/>
    </location>
</feature>
<evidence type="ECO:0000256" key="1">
    <source>
        <dbReference type="ARBA" id="ARBA00000085"/>
    </source>
</evidence>
<proteinExistence type="predicted"/>
<dbReference type="InterPro" id="IPR036097">
    <property type="entry name" value="HisK_dim/P_sf"/>
</dbReference>
<keyword evidence="7" id="KW-0812">Transmembrane</keyword>
<evidence type="ECO:0000256" key="3">
    <source>
        <dbReference type="ARBA" id="ARBA00022553"/>
    </source>
</evidence>
<evidence type="ECO:0000259" key="8">
    <source>
        <dbReference type="PROSITE" id="PS50109"/>
    </source>
</evidence>
<feature type="transmembrane region" description="Helical" evidence="7">
    <location>
        <begin position="298"/>
        <end position="321"/>
    </location>
</feature>
<dbReference type="Pfam" id="PF02518">
    <property type="entry name" value="HATPase_c"/>
    <property type="match status" value="1"/>
</dbReference>
<dbReference type="GO" id="GO:0016301">
    <property type="term" value="F:kinase activity"/>
    <property type="evidence" value="ECO:0007669"/>
    <property type="project" value="UniProtKB-KW"/>
</dbReference>
<evidence type="ECO:0000313" key="10">
    <source>
        <dbReference type="Proteomes" id="UP001165302"/>
    </source>
</evidence>
<reference evidence="9" key="1">
    <citation type="submission" date="2020-10" db="EMBL/GenBank/DDBJ databases">
        <authorList>
            <person name="Lu T."/>
            <person name="Wang Q."/>
            <person name="Han X."/>
        </authorList>
    </citation>
    <scope>NUCLEOTIDE SEQUENCE</scope>
    <source>
        <strain evidence="9">WQ 366</strain>
    </source>
</reference>
<dbReference type="EMBL" id="JADEYP010000026">
    <property type="protein sequence ID" value="MCA5006088.1"/>
    <property type="molecule type" value="Genomic_DNA"/>
</dbReference>
<name>A0ABS7Z7D1_9SPHI</name>
<dbReference type="InterPro" id="IPR050351">
    <property type="entry name" value="BphY/WalK/GraS-like"/>
</dbReference>
<comment type="caution">
    <text evidence="9">The sequence shown here is derived from an EMBL/GenBank/DDBJ whole genome shotgun (WGS) entry which is preliminary data.</text>
</comment>
<dbReference type="InterPro" id="IPR003594">
    <property type="entry name" value="HATPase_dom"/>
</dbReference>
<dbReference type="EC" id="2.7.13.3" evidence="2"/>
<keyword evidence="5 9" id="KW-0418">Kinase</keyword>
<dbReference type="InterPro" id="IPR003661">
    <property type="entry name" value="HisK_dim/P_dom"/>
</dbReference>
<dbReference type="InterPro" id="IPR036890">
    <property type="entry name" value="HATPase_C_sf"/>
</dbReference>
<keyword evidence="10" id="KW-1185">Reference proteome</keyword>
<dbReference type="Gene3D" id="1.10.287.130">
    <property type="match status" value="1"/>
</dbReference>
<dbReference type="CDD" id="cd00082">
    <property type="entry name" value="HisKA"/>
    <property type="match status" value="1"/>
</dbReference>
<evidence type="ECO:0000256" key="5">
    <source>
        <dbReference type="ARBA" id="ARBA00022777"/>
    </source>
</evidence>
<dbReference type="InterPro" id="IPR004358">
    <property type="entry name" value="Sig_transdc_His_kin-like_C"/>
</dbReference>
<evidence type="ECO:0000256" key="4">
    <source>
        <dbReference type="ARBA" id="ARBA00022679"/>
    </source>
</evidence>